<dbReference type="Proteomes" id="UP000006591">
    <property type="component" value="Chromosome 1"/>
</dbReference>
<dbReference type="EnsemblPlants" id="ONIVA01G42180.1">
    <property type="protein sequence ID" value="ONIVA01G42180.1"/>
    <property type="gene ID" value="ONIVA01G42180"/>
</dbReference>
<name>A0A0E0FVR2_ORYNI</name>
<accession>A0A0E0FVR2</accession>
<evidence type="ECO:0000256" key="2">
    <source>
        <dbReference type="SAM" id="Phobius"/>
    </source>
</evidence>
<keyword evidence="2" id="KW-0472">Membrane</keyword>
<reference evidence="3" key="1">
    <citation type="submission" date="2015-04" db="UniProtKB">
        <authorList>
            <consortium name="EnsemblPlants"/>
        </authorList>
    </citation>
    <scope>IDENTIFICATION</scope>
    <source>
        <strain evidence="3">SL10</strain>
    </source>
</reference>
<evidence type="ECO:0000313" key="4">
    <source>
        <dbReference type="Proteomes" id="UP000006591"/>
    </source>
</evidence>
<protein>
    <submittedName>
        <fullName evidence="3">Uncharacterized protein</fullName>
    </submittedName>
</protein>
<organism evidence="3">
    <name type="scientific">Oryza nivara</name>
    <name type="common">Indian wild rice</name>
    <name type="synonym">Oryza sativa f. spontanea</name>
    <dbReference type="NCBI Taxonomy" id="4536"/>
    <lineage>
        <taxon>Eukaryota</taxon>
        <taxon>Viridiplantae</taxon>
        <taxon>Streptophyta</taxon>
        <taxon>Embryophyta</taxon>
        <taxon>Tracheophyta</taxon>
        <taxon>Spermatophyta</taxon>
        <taxon>Magnoliopsida</taxon>
        <taxon>Liliopsida</taxon>
        <taxon>Poales</taxon>
        <taxon>Poaceae</taxon>
        <taxon>BOP clade</taxon>
        <taxon>Oryzoideae</taxon>
        <taxon>Oryzeae</taxon>
        <taxon>Oryzinae</taxon>
        <taxon>Oryza</taxon>
    </lineage>
</organism>
<keyword evidence="4" id="KW-1185">Reference proteome</keyword>
<dbReference type="AlphaFoldDB" id="A0A0E0FVR2"/>
<proteinExistence type="predicted"/>
<feature type="region of interest" description="Disordered" evidence="1">
    <location>
        <begin position="50"/>
        <end position="107"/>
    </location>
</feature>
<dbReference type="Gramene" id="ONIVA01G42180.1">
    <property type="protein sequence ID" value="ONIVA01G42180.1"/>
    <property type="gene ID" value="ONIVA01G42180"/>
</dbReference>
<dbReference type="HOGENOM" id="CLU_2214187_0_0_1"/>
<feature type="transmembrane region" description="Helical" evidence="2">
    <location>
        <begin position="20"/>
        <end position="43"/>
    </location>
</feature>
<reference evidence="3" key="2">
    <citation type="submission" date="2018-04" db="EMBL/GenBank/DDBJ databases">
        <title>OnivRS2 (Oryza nivara Reference Sequence Version 2).</title>
        <authorList>
            <person name="Zhang J."/>
            <person name="Kudrna D."/>
            <person name="Lee S."/>
            <person name="Talag J."/>
            <person name="Rajasekar S."/>
            <person name="Welchert J."/>
            <person name="Hsing Y.-I."/>
            <person name="Wing R.A."/>
        </authorList>
    </citation>
    <scope>NUCLEOTIDE SEQUENCE [LARGE SCALE GENOMIC DNA]</scope>
</reference>
<evidence type="ECO:0000313" key="3">
    <source>
        <dbReference type="EnsemblPlants" id="ONIVA01G42180.1"/>
    </source>
</evidence>
<sequence>MAWGRRRPARGKEEATIRPWLNIVLGTGNGIILVGDLGTFLLITEMERKNPLPQQESEPHVEGNKSPAPTSIVDDATNTTEDDSALRDLLYPQSLERPADAPSNRWT</sequence>
<evidence type="ECO:0000256" key="1">
    <source>
        <dbReference type="SAM" id="MobiDB-lite"/>
    </source>
</evidence>
<keyword evidence="2" id="KW-0812">Transmembrane</keyword>
<keyword evidence="2" id="KW-1133">Transmembrane helix</keyword>